<gene>
    <name evidence="1" type="primary">SORCS1.2</name>
    <name evidence="1" type="ORF">GBF38_022251</name>
</gene>
<evidence type="ECO:0000313" key="2">
    <source>
        <dbReference type="Proteomes" id="UP000805704"/>
    </source>
</evidence>
<sequence length="591" mass="65098">FRSTDYGATYQKLNDKVGAKTILSYLYVSPNNKRKVSTAGRPIYYVSAKRDVFTPMKLPKYTLPKDLHVISTDENRVVAAVQEWNQNETYNLYVSDTSGVYYTLALENVVSSMGPEGNVMVDLYEVAGIKGMFLANKKTDNQVKTHITYNRGRDWRLLQAPSKDLRAGNIHCVLPYCSLHLHLHVSANPYTSGNIASRDSAPGIIVASGSIGAELTNSNVSVFITSDAGNTWRQIFDEEYAVLYLDQGGALVAIRHTPLPIRHLWLSFDEGRQWNKYSFTNTPLFGEPCLMGVKRIYRKLKPTSRCVMGKTYSVSMTSGPCDCTEADFECYRKVVSNNCTAGVSVEYTARRQQCPIQAPRGLHLVTSEGTLTATLGTNVTFLVFLEEGDGAKTSITLDFGDGHALTYSNVSSIEEGIKHIYKAVGIYRVTATGENSLGSETVVLYLHVTCQLEYIHLSAPFVAVRNKEVNLTAVLWPSQVGTVTYIWWIGNNTEATGVREDQLLVTVLPGLPTAAEFFLLPDKQLTEGKPEKSAAHLDEQYTFPSTGGDVVLSCLPPSCVGEAHRAEAPQLPDSDECCRPATHNPQAADLV</sequence>
<reference evidence="1" key="1">
    <citation type="submission" date="2020-04" db="EMBL/GenBank/DDBJ databases">
        <title>A chromosome-scale assembly and high-density genetic map of the yellow drum (Nibea albiflora) genome.</title>
        <authorList>
            <person name="Xu D."/>
            <person name="Zhang W."/>
            <person name="Chen R."/>
            <person name="Tan P."/>
            <person name="Wang L."/>
            <person name="Song H."/>
            <person name="Tian L."/>
            <person name="Zhu Q."/>
            <person name="Wang B."/>
        </authorList>
    </citation>
    <scope>NUCLEOTIDE SEQUENCE</scope>
    <source>
        <strain evidence="1">ZJHYS-2018</strain>
    </source>
</reference>
<comment type="caution">
    <text evidence="1">The sequence shown here is derived from an EMBL/GenBank/DDBJ whole genome shotgun (WGS) entry which is preliminary data.</text>
</comment>
<accession>A0ACB7FLV2</accession>
<feature type="non-terminal residue" evidence="1">
    <location>
        <position position="1"/>
    </location>
</feature>
<keyword evidence="1" id="KW-0675">Receptor</keyword>
<dbReference type="EMBL" id="CM024789">
    <property type="protein sequence ID" value="KAG8015015.1"/>
    <property type="molecule type" value="Genomic_DNA"/>
</dbReference>
<organism evidence="1 2">
    <name type="scientific">Nibea albiflora</name>
    <name type="common">Yellow drum</name>
    <name type="synonym">Corvina albiflora</name>
    <dbReference type="NCBI Taxonomy" id="240163"/>
    <lineage>
        <taxon>Eukaryota</taxon>
        <taxon>Metazoa</taxon>
        <taxon>Chordata</taxon>
        <taxon>Craniata</taxon>
        <taxon>Vertebrata</taxon>
        <taxon>Euteleostomi</taxon>
        <taxon>Actinopterygii</taxon>
        <taxon>Neopterygii</taxon>
        <taxon>Teleostei</taxon>
        <taxon>Neoteleostei</taxon>
        <taxon>Acanthomorphata</taxon>
        <taxon>Eupercaria</taxon>
        <taxon>Sciaenidae</taxon>
        <taxon>Nibea</taxon>
    </lineage>
</organism>
<dbReference type="Proteomes" id="UP000805704">
    <property type="component" value="Chromosome 1"/>
</dbReference>
<name>A0ACB7FLV2_NIBAL</name>
<evidence type="ECO:0000313" key="1">
    <source>
        <dbReference type="EMBL" id="KAG8015015.1"/>
    </source>
</evidence>
<protein>
    <submittedName>
        <fullName evidence="1">VPS10 domain-containing receptor SorCS1</fullName>
    </submittedName>
</protein>
<keyword evidence="2" id="KW-1185">Reference proteome</keyword>
<proteinExistence type="predicted"/>